<evidence type="ECO:0000256" key="6">
    <source>
        <dbReference type="ARBA" id="ARBA00022833"/>
    </source>
</evidence>
<dbReference type="Gene3D" id="1.10.1380.10">
    <property type="entry name" value="Neutral endopeptidase , domain2"/>
    <property type="match status" value="1"/>
</dbReference>
<comment type="similarity">
    <text evidence="2">Belongs to the peptidase M13 family.</text>
</comment>
<evidence type="ECO:0000313" key="10">
    <source>
        <dbReference type="EMBL" id="RHW52097.1"/>
    </source>
</evidence>
<proteinExistence type="inferred from homology"/>
<keyword evidence="7" id="KW-0482">Metalloprotease</keyword>
<dbReference type="RefSeq" id="WP_118899832.1">
    <property type="nucleotide sequence ID" value="NZ_QOCR01000001.1"/>
</dbReference>
<dbReference type="OrthoDB" id="9775677at2"/>
<dbReference type="SUPFAM" id="SSF55486">
    <property type="entry name" value="Metalloproteases ('zincins'), catalytic domain"/>
    <property type="match status" value="1"/>
</dbReference>
<reference evidence="10 11" key="1">
    <citation type="submission" date="2018-07" db="EMBL/GenBank/DDBJ databases">
        <title>Genome sequences of six Lactobacillus spp. isolated from bumble bee guts.</title>
        <authorList>
            <person name="Motta E.V.S."/>
            <person name="Moran N.A."/>
        </authorList>
    </citation>
    <scope>NUCLEOTIDE SEQUENCE [LARGE SCALE GENOMIC DNA]</scope>
    <source>
        <strain evidence="10 11">BI-1.1</strain>
    </source>
</reference>
<keyword evidence="11" id="KW-1185">Reference proteome</keyword>
<dbReference type="GO" id="GO:0005886">
    <property type="term" value="C:plasma membrane"/>
    <property type="evidence" value="ECO:0007669"/>
    <property type="project" value="TreeGrafter"/>
</dbReference>
<dbReference type="GO" id="GO:0016485">
    <property type="term" value="P:protein processing"/>
    <property type="evidence" value="ECO:0007669"/>
    <property type="project" value="TreeGrafter"/>
</dbReference>
<dbReference type="Gene3D" id="3.40.390.10">
    <property type="entry name" value="Collagenase (Catalytic Domain)"/>
    <property type="match status" value="1"/>
</dbReference>
<dbReference type="CDD" id="cd08662">
    <property type="entry name" value="M13"/>
    <property type="match status" value="1"/>
</dbReference>
<keyword evidence="3" id="KW-0645">Protease</keyword>
<evidence type="ECO:0000256" key="7">
    <source>
        <dbReference type="ARBA" id="ARBA00023049"/>
    </source>
</evidence>
<dbReference type="GO" id="GO:0004222">
    <property type="term" value="F:metalloendopeptidase activity"/>
    <property type="evidence" value="ECO:0007669"/>
    <property type="project" value="InterPro"/>
</dbReference>
<feature type="domain" description="Peptidase M13 N-terminal" evidence="9">
    <location>
        <begin position="24"/>
        <end position="401"/>
    </location>
</feature>
<dbReference type="Pfam" id="PF05649">
    <property type="entry name" value="Peptidase_M13_N"/>
    <property type="match status" value="1"/>
</dbReference>
<dbReference type="PANTHER" id="PTHR11733:SF167">
    <property type="entry name" value="FI17812P1-RELATED"/>
    <property type="match status" value="1"/>
</dbReference>
<dbReference type="InterPro" id="IPR018497">
    <property type="entry name" value="Peptidase_M13_C"/>
</dbReference>
<name>A0A3R6ZZD8_9LACO</name>
<dbReference type="GO" id="GO:0046872">
    <property type="term" value="F:metal ion binding"/>
    <property type="evidence" value="ECO:0007669"/>
    <property type="project" value="UniProtKB-KW"/>
</dbReference>
<comment type="caution">
    <text evidence="10">The sequence shown here is derived from an EMBL/GenBank/DDBJ whole genome shotgun (WGS) entry which is preliminary data.</text>
</comment>
<dbReference type="PANTHER" id="PTHR11733">
    <property type="entry name" value="ZINC METALLOPROTEASE FAMILY M13 NEPRILYSIN-RELATED"/>
    <property type="match status" value="1"/>
</dbReference>
<keyword evidence="5" id="KW-0378">Hydrolase</keyword>
<dbReference type="InterPro" id="IPR024079">
    <property type="entry name" value="MetalloPept_cat_dom_sf"/>
</dbReference>
<evidence type="ECO:0000313" key="11">
    <source>
        <dbReference type="Proteomes" id="UP000284109"/>
    </source>
</evidence>
<protein>
    <submittedName>
        <fullName evidence="10">M13 family peptidase</fullName>
    </submittedName>
</protein>
<keyword evidence="4" id="KW-0479">Metal-binding</keyword>
<keyword evidence="6" id="KW-0862">Zinc</keyword>
<dbReference type="PROSITE" id="PS51885">
    <property type="entry name" value="NEPRILYSIN"/>
    <property type="match status" value="1"/>
</dbReference>
<dbReference type="EMBL" id="QOCR01000001">
    <property type="protein sequence ID" value="RHW52097.1"/>
    <property type="molecule type" value="Genomic_DNA"/>
</dbReference>
<accession>A0A3R6ZZD8</accession>
<dbReference type="InterPro" id="IPR008753">
    <property type="entry name" value="Peptidase_M13_N"/>
</dbReference>
<sequence length="648" mass="72550">MQHRNAKIVGGTGDTTQGATASYQDNLYLAVNGKWLKTAQIPADKSRTGGFSDLALEIEEQLMQDFADFAAGKKEPNNELMSVAVSFYQVAANFERRNQDGFAPATAGYTEIKQLTNFADFIQQIPQWLQKGYPLPFGIGVDADMKDTSKNVVYAAAPGLILPDTSYYQDNPSGEQLLQIYQQVAVQLLEKIGESQEQAQQIVHGALAFDRSLVDYVKSAEEQADYVKMYNPQPMADFASQGGQIDFAKLINQAVDDQVEQVIVTEPRYYQNFTKIVNAETFDNLKDWSLVQYVYTASSLLSQQLRELAGQYSLALNGSQELSAPIKQAYNLTSSTFSEVVGKYYGEKYFGAKAKSDVEQMIHKMISIYQQRINNNTWLSTATKQKAIVKLDKMVLKIGYPDQVNPIYQKFTVDSDQSLFSNVQAINQIIIADNFAKYHRPVDRDEWAMPGHLVNACYDPSRNDITFPAAILQAPFYSLEQSASANYGGIGAVIAHEISHGFDNNGAQFDEFGNMNNWWTDEDYATFKELTQAMIDEFEGVEFAGGKVNGKLVVSENVADAGGLSCALEAAKSEADVDLKEFFISWARIWRTKSTQQLMEMFLSIDVHAPSPLRANVQAQNMDDFYTTFNITEKDGMWLDPDKRVNIW</sequence>
<evidence type="ECO:0000256" key="2">
    <source>
        <dbReference type="ARBA" id="ARBA00007357"/>
    </source>
</evidence>
<dbReference type="Proteomes" id="UP000284109">
    <property type="component" value="Unassembled WGS sequence"/>
</dbReference>
<evidence type="ECO:0000259" key="9">
    <source>
        <dbReference type="Pfam" id="PF05649"/>
    </source>
</evidence>
<evidence type="ECO:0000256" key="4">
    <source>
        <dbReference type="ARBA" id="ARBA00022723"/>
    </source>
</evidence>
<comment type="cofactor">
    <cofactor evidence="1">
        <name>Zn(2+)</name>
        <dbReference type="ChEBI" id="CHEBI:29105"/>
    </cofactor>
</comment>
<evidence type="ECO:0000256" key="1">
    <source>
        <dbReference type="ARBA" id="ARBA00001947"/>
    </source>
</evidence>
<organism evidence="10 11">
    <name type="scientific">Bombilactobacillus bombi</name>
    <dbReference type="NCBI Taxonomy" id="1303590"/>
    <lineage>
        <taxon>Bacteria</taxon>
        <taxon>Bacillati</taxon>
        <taxon>Bacillota</taxon>
        <taxon>Bacilli</taxon>
        <taxon>Lactobacillales</taxon>
        <taxon>Lactobacillaceae</taxon>
        <taxon>Bombilactobacillus</taxon>
    </lineage>
</organism>
<gene>
    <name evidence="10" type="ORF">DS831_01860</name>
</gene>
<evidence type="ECO:0000256" key="3">
    <source>
        <dbReference type="ARBA" id="ARBA00022670"/>
    </source>
</evidence>
<dbReference type="PRINTS" id="PR00786">
    <property type="entry name" value="NEPRILYSIN"/>
</dbReference>
<dbReference type="InterPro" id="IPR042089">
    <property type="entry name" value="Peptidase_M13_dom_2"/>
</dbReference>
<dbReference type="InterPro" id="IPR000718">
    <property type="entry name" value="Peptidase_M13"/>
</dbReference>
<dbReference type="AlphaFoldDB" id="A0A3R6ZZD8"/>
<evidence type="ECO:0000259" key="8">
    <source>
        <dbReference type="Pfam" id="PF01431"/>
    </source>
</evidence>
<feature type="domain" description="Peptidase M13 C-terminal" evidence="8">
    <location>
        <begin position="455"/>
        <end position="645"/>
    </location>
</feature>
<evidence type="ECO:0000256" key="5">
    <source>
        <dbReference type="ARBA" id="ARBA00022801"/>
    </source>
</evidence>
<dbReference type="Pfam" id="PF01431">
    <property type="entry name" value="Peptidase_M13"/>
    <property type="match status" value="1"/>
</dbReference>